<dbReference type="InterPro" id="IPR019385">
    <property type="entry name" value="PHAX_RNA-binding_domain"/>
</dbReference>
<name>A0AAF5DF34_STRER</name>
<proteinExistence type="predicted"/>
<dbReference type="Gene3D" id="1.10.10.1440">
    <property type="entry name" value="PHAX RNA-binding domain"/>
    <property type="match status" value="1"/>
</dbReference>
<dbReference type="PANTHER" id="PTHR10933">
    <property type="entry name" value="IMMUNOGLOBULIN-BINDING PROTEIN 1"/>
    <property type="match status" value="1"/>
</dbReference>
<sequence length="598" mass="69293">NMEDTDNLSVKDIFQKYRNLILKGDGNFSDKQEILEKSIIEMKKLKDNFDLGDIISLNDQIDEISPSDLEMFLLPYLIGTAYYNVKATDPKKRMDVLLNVKIYMQEYLENLHLYYIIDFVLPWLKDKEESSSGPSISKDDKLTPSERRERILKRHQMYKNFEEKLLEYENEASTAGGLDDITQRNYVLAKLRTYALKAMMDLEKIGEELGILEYMLKIKQGEVVEEKHKPPPKMTTYRIVRNEEQKKVFGMGYKNIPTLTVDEWYREMDTKGHFNIKQDAGAQPNTSNNGGDDDDDDNLDEEEEESRRQKKIAWDEFYLFFSFFMAFTQPRQTKNDWSDEDEECEMELDLGSKTIEKPLDGGGLWSNVITEQLLEEGTSTISSLVNNKSARGVEAYSVPQNAKVSDGEKKDVPEFDKKKFCADLFSNFNGGEGEDFEFGVNGSGTKHPNFDSIKKNKRKKEYTKKPYTKNNATTFKINPKNQKTERYADKTILYKLPESCDNDTLVKAIAEGLSERCLELIERSVYILGQDRCRELFEMVRQTEINGGMKTLDERRRRSPGGIYIYHIKNHPDITKQQKKCIVNPPKNTEDVNIANDK</sequence>
<evidence type="ECO:0000256" key="1">
    <source>
        <dbReference type="SAM" id="MobiDB-lite"/>
    </source>
</evidence>
<accession>A0AAF5DF34</accession>
<dbReference type="InterPro" id="IPR038511">
    <property type="entry name" value="TAP42/TAP46-like_sf"/>
</dbReference>
<dbReference type="Pfam" id="PF10258">
    <property type="entry name" value="PHAX_RNA-bd"/>
    <property type="match status" value="1"/>
</dbReference>
<evidence type="ECO:0000313" key="4">
    <source>
        <dbReference type="WBParaSite" id="TCONS_00011166.p1"/>
    </source>
</evidence>
<evidence type="ECO:0000313" key="3">
    <source>
        <dbReference type="Proteomes" id="UP000035681"/>
    </source>
</evidence>
<dbReference type="Proteomes" id="UP000035681">
    <property type="component" value="Unplaced"/>
</dbReference>
<dbReference type="GO" id="GO:0005829">
    <property type="term" value="C:cytosol"/>
    <property type="evidence" value="ECO:0007669"/>
    <property type="project" value="TreeGrafter"/>
</dbReference>
<dbReference type="InterPro" id="IPR038092">
    <property type="entry name" value="PHAX_RNA-binding_sf"/>
</dbReference>
<dbReference type="Gene3D" id="1.25.40.540">
    <property type="entry name" value="TAP42-like family"/>
    <property type="match status" value="1"/>
</dbReference>
<reference evidence="4" key="1">
    <citation type="submission" date="2024-02" db="UniProtKB">
        <authorList>
            <consortium name="WormBaseParasite"/>
        </authorList>
    </citation>
    <scope>IDENTIFICATION</scope>
</reference>
<dbReference type="GO" id="GO:0051721">
    <property type="term" value="F:protein phosphatase 2A binding"/>
    <property type="evidence" value="ECO:0007669"/>
    <property type="project" value="TreeGrafter"/>
</dbReference>
<dbReference type="GO" id="GO:0009966">
    <property type="term" value="P:regulation of signal transduction"/>
    <property type="evidence" value="ECO:0007669"/>
    <property type="project" value="InterPro"/>
</dbReference>
<dbReference type="InterPro" id="IPR007304">
    <property type="entry name" value="TAP46-like"/>
</dbReference>
<evidence type="ECO:0000259" key="2">
    <source>
        <dbReference type="Pfam" id="PF10258"/>
    </source>
</evidence>
<organism evidence="3 4">
    <name type="scientific">Strongyloides stercoralis</name>
    <name type="common">Threadworm</name>
    <dbReference type="NCBI Taxonomy" id="6248"/>
    <lineage>
        <taxon>Eukaryota</taxon>
        <taxon>Metazoa</taxon>
        <taxon>Ecdysozoa</taxon>
        <taxon>Nematoda</taxon>
        <taxon>Chromadorea</taxon>
        <taxon>Rhabditida</taxon>
        <taxon>Tylenchina</taxon>
        <taxon>Panagrolaimomorpha</taxon>
        <taxon>Strongyloidoidea</taxon>
        <taxon>Strongyloididae</taxon>
        <taxon>Strongyloides</taxon>
    </lineage>
</organism>
<keyword evidence="3" id="KW-1185">Reference proteome</keyword>
<protein>
    <submittedName>
        <fullName evidence="4">Immunoglobulin-binding protein 1</fullName>
    </submittedName>
</protein>
<dbReference type="Pfam" id="PF04177">
    <property type="entry name" value="TAP42"/>
    <property type="match status" value="1"/>
</dbReference>
<feature type="domain" description="Phosphorylated adapter RNA export protein RNA-binding" evidence="2">
    <location>
        <begin position="506"/>
        <end position="584"/>
    </location>
</feature>
<dbReference type="AlphaFoldDB" id="A0AAF5DF34"/>
<dbReference type="WBParaSite" id="TCONS_00011166.p1">
    <property type="protein sequence ID" value="TCONS_00011166.p1"/>
    <property type="gene ID" value="XLOC_005323"/>
</dbReference>
<feature type="compositionally biased region" description="Acidic residues" evidence="1">
    <location>
        <begin position="291"/>
        <end position="304"/>
    </location>
</feature>
<dbReference type="PANTHER" id="PTHR10933:SF9">
    <property type="entry name" value="IMMUNOGLOBULIN-BINDING PROTEIN 1"/>
    <property type="match status" value="1"/>
</dbReference>
<feature type="region of interest" description="Disordered" evidence="1">
    <location>
        <begin position="275"/>
        <end position="308"/>
    </location>
</feature>
<dbReference type="GO" id="GO:0035303">
    <property type="term" value="P:regulation of dephosphorylation"/>
    <property type="evidence" value="ECO:0007669"/>
    <property type="project" value="TreeGrafter"/>
</dbReference>